<sequence>MCLAGDGRGVTLPNRITLEEDVEGYGTIGGILCIVVHTGVFEEDTGDKGCCTVVGDGIRGAILYPIVAVWAYLQVCYCVIW</sequence>
<proteinExistence type="predicted"/>
<evidence type="ECO:0000313" key="1">
    <source>
        <dbReference type="EMBL" id="CQR71215.1"/>
    </source>
</evidence>
<evidence type="ECO:0000313" key="2">
    <source>
        <dbReference type="Proteomes" id="UP000049855"/>
    </source>
</evidence>
<organism evidence="1 2">
    <name type="scientific">Sporomusa ovata</name>
    <dbReference type="NCBI Taxonomy" id="2378"/>
    <lineage>
        <taxon>Bacteria</taxon>
        <taxon>Bacillati</taxon>
        <taxon>Bacillota</taxon>
        <taxon>Negativicutes</taxon>
        <taxon>Selenomonadales</taxon>
        <taxon>Sporomusaceae</taxon>
        <taxon>Sporomusa</taxon>
    </lineage>
</organism>
<accession>A0A0U1KVA6</accession>
<dbReference type="EMBL" id="CTRP01000003">
    <property type="protein sequence ID" value="CQR71215.1"/>
    <property type="molecule type" value="Genomic_DNA"/>
</dbReference>
<reference evidence="2" key="1">
    <citation type="submission" date="2015-03" db="EMBL/GenBank/DDBJ databases">
        <authorList>
            <person name="Nijsse Bart"/>
        </authorList>
    </citation>
    <scope>NUCLEOTIDE SEQUENCE [LARGE SCALE GENOMIC DNA]</scope>
</reference>
<protein>
    <submittedName>
        <fullName evidence="1">Uncharacterized protein</fullName>
    </submittedName>
</protein>
<keyword evidence="2" id="KW-1185">Reference proteome</keyword>
<name>A0A0U1KVA6_9FIRM</name>
<dbReference type="AlphaFoldDB" id="A0A0U1KVA6"/>
<gene>
    <name evidence="1" type="ORF">SpAn4DRAFT_2193</name>
</gene>
<dbReference type="Proteomes" id="UP000049855">
    <property type="component" value="Unassembled WGS sequence"/>
</dbReference>